<protein>
    <submittedName>
        <fullName evidence="1">Uncharacterized protein</fullName>
    </submittedName>
</protein>
<evidence type="ECO:0000313" key="1">
    <source>
        <dbReference type="EMBL" id="KAE8981511.1"/>
    </source>
</evidence>
<name>A0A6A3IHN1_9STRA</name>
<dbReference type="EMBL" id="QXFU01002788">
    <property type="protein sequence ID" value="KAE8981511.1"/>
    <property type="molecule type" value="Genomic_DNA"/>
</dbReference>
<reference evidence="1 2" key="1">
    <citation type="submission" date="2018-09" db="EMBL/GenBank/DDBJ databases">
        <title>Genomic investigation of the strawberry pathogen Phytophthora fragariae indicates pathogenicity is determined by transcriptional variation in three key races.</title>
        <authorList>
            <person name="Adams T.M."/>
            <person name="Armitage A.D."/>
            <person name="Sobczyk M.K."/>
            <person name="Bates H.J."/>
            <person name="Dunwell J.M."/>
            <person name="Nellist C.F."/>
            <person name="Harrison R.J."/>
        </authorList>
    </citation>
    <scope>NUCLEOTIDE SEQUENCE [LARGE SCALE GENOMIC DNA]</scope>
    <source>
        <strain evidence="1 2">SCRP324</strain>
    </source>
</reference>
<comment type="caution">
    <text evidence="1">The sequence shown here is derived from an EMBL/GenBank/DDBJ whole genome shotgun (WGS) entry which is preliminary data.</text>
</comment>
<sequence>MRAACASASAAAVLSGIRLVGKLLLHSSRRPHPRRQQWRVLRRACELLVRQEREQLAYVTQGNA</sequence>
<proteinExistence type="predicted"/>
<evidence type="ECO:0000313" key="2">
    <source>
        <dbReference type="Proteomes" id="UP000435112"/>
    </source>
</evidence>
<dbReference type="AlphaFoldDB" id="A0A6A3IHN1"/>
<accession>A0A6A3IHN1</accession>
<dbReference type="Proteomes" id="UP000435112">
    <property type="component" value="Unassembled WGS sequence"/>
</dbReference>
<gene>
    <name evidence="1" type="ORF">PR002_g23809</name>
</gene>
<organism evidence="1 2">
    <name type="scientific">Phytophthora rubi</name>
    <dbReference type="NCBI Taxonomy" id="129364"/>
    <lineage>
        <taxon>Eukaryota</taxon>
        <taxon>Sar</taxon>
        <taxon>Stramenopiles</taxon>
        <taxon>Oomycota</taxon>
        <taxon>Peronosporomycetes</taxon>
        <taxon>Peronosporales</taxon>
        <taxon>Peronosporaceae</taxon>
        <taxon>Phytophthora</taxon>
    </lineage>
</organism>